<dbReference type="AlphaFoldDB" id="A0A117I419"/>
<dbReference type="SUPFAM" id="SSF56281">
    <property type="entry name" value="Metallo-hydrolase/oxidoreductase"/>
    <property type="match status" value="1"/>
</dbReference>
<protein>
    <recommendedName>
        <fullName evidence="1">Metallo-beta-lactamase domain-containing protein</fullName>
    </recommendedName>
</protein>
<dbReference type="Proteomes" id="UP000069620">
    <property type="component" value="Unassembled WGS sequence"/>
</dbReference>
<keyword evidence="3" id="KW-1185">Reference proteome</keyword>
<dbReference type="EMBL" id="BCSX01000004">
    <property type="protein sequence ID" value="GAS86239.1"/>
    <property type="molecule type" value="Genomic_DNA"/>
</dbReference>
<dbReference type="Pfam" id="PF00753">
    <property type="entry name" value="Lactamase_B"/>
    <property type="match status" value="1"/>
</dbReference>
<evidence type="ECO:0000313" key="2">
    <source>
        <dbReference type="EMBL" id="GAS86239.1"/>
    </source>
</evidence>
<dbReference type="PANTHER" id="PTHR42951:SF4">
    <property type="entry name" value="ACYL-COENZYME A THIOESTERASE MBLAC2"/>
    <property type="match status" value="1"/>
</dbReference>
<dbReference type="InterPro" id="IPR001279">
    <property type="entry name" value="Metallo-B-lactamas"/>
</dbReference>
<dbReference type="Gene3D" id="3.60.15.10">
    <property type="entry name" value="Ribonuclease Z/Hydroxyacylglutathione hydrolase-like"/>
    <property type="match status" value="1"/>
</dbReference>
<feature type="domain" description="Metallo-beta-lactamase" evidence="1">
    <location>
        <begin position="28"/>
        <end position="227"/>
    </location>
</feature>
<gene>
    <name evidence="2" type="ORF">RMCB_0335</name>
</gene>
<dbReference type="PANTHER" id="PTHR42951">
    <property type="entry name" value="METALLO-BETA-LACTAMASE DOMAIN-CONTAINING"/>
    <property type="match status" value="1"/>
</dbReference>
<reference evidence="3" key="1">
    <citation type="journal article" date="2016" name="Genome Announc.">
        <title>Draft Genome Sequences of Five Rapidly Growing Mycobacterium Species, M. thermoresistibile, M. fortuitum subsp. acetamidolyticum, M. canariasense, M. brisbanense, and M. novocastrense.</title>
        <authorList>
            <person name="Katahira K."/>
            <person name="Ogura Y."/>
            <person name="Gotoh Y."/>
            <person name="Hayashi T."/>
        </authorList>
    </citation>
    <scope>NUCLEOTIDE SEQUENCE [LARGE SCALE GENOMIC DNA]</scope>
    <source>
        <strain evidence="3">JCM15654</strain>
    </source>
</reference>
<accession>A0A117I419</accession>
<evidence type="ECO:0000313" key="3">
    <source>
        <dbReference type="Proteomes" id="UP000069620"/>
    </source>
</evidence>
<proteinExistence type="predicted"/>
<dbReference type="STRING" id="146020.RMCB_0335"/>
<name>A0A117I419_9MYCO</name>
<comment type="caution">
    <text evidence="2">The sequence shown here is derived from an EMBL/GenBank/DDBJ whole genome shotgun (WGS) entry which is preliminary data.</text>
</comment>
<sequence>MARSWFRTRAVSPTLDRIDEPHVHDLLRANIWHVRGRDRDLVVDTGLGVASLRAHLPELFARDPVVVLTHAHLDHMGGAHEFDCCWAYPGEPFHTPPPGSLYPEPLADELGISAAEFGIDGPILLDALPRSDYAPGDYRLQPAPKIGWLNEGMRIDLGDRSFTALHLPGHTPASVGLFDEVHGTLFSGDVVYDDILIDNCVGSHIPDYRITMNRLSELDVSVVHPGHGDSFDRNRLCDIANDYLRRT</sequence>
<evidence type="ECO:0000259" key="1">
    <source>
        <dbReference type="SMART" id="SM00849"/>
    </source>
</evidence>
<organism evidence="2 3">
    <name type="scientific">Mycolicibacterium brisbanense</name>
    <dbReference type="NCBI Taxonomy" id="146020"/>
    <lineage>
        <taxon>Bacteria</taxon>
        <taxon>Bacillati</taxon>
        <taxon>Actinomycetota</taxon>
        <taxon>Actinomycetes</taxon>
        <taxon>Mycobacteriales</taxon>
        <taxon>Mycobacteriaceae</taxon>
        <taxon>Mycolicibacterium</taxon>
    </lineage>
</organism>
<dbReference type="InterPro" id="IPR036866">
    <property type="entry name" value="RibonucZ/Hydroxyglut_hydro"/>
</dbReference>
<dbReference type="SMART" id="SM00849">
    <property type="entry name" value="Lactamase_B"/>
    <property type="match status" value="1"/>
</dbReference>
<dbReference type="InterPro" id="IPR050855">
    <property type="entry name" value="NDM-1-like"/>
</dbReference>
<reference evidence="3" key="2">
    <citation type="submission" date="2016-02" db="EMBL/GenBank/DDBJ databases">
        <title>Draft genome sequence of five rapidly growing Mycobacterium species.</title>
        <authorList>
            <person name="Katahira K."/>
            <person name="Gotou Y."/>
            <person name="Iida K."/>
            <person name="Ogura Y."/>
            <person name="Hayashi T."/>
        </authorList>
    </citation>
    <scope>NUCLEOTIDE SEQUENCE [LARGE SCALE GENOMIC DNA]</scope>
    <source>
        <strain evidence="3">JCM15654</strain>
    </source>
</reference>